<sequence>MKKVTTVTVPLEYPVQHAGAEITSLTFRRMKSVDAYVGEGDENQARVGYKLFAALAGVDLEVIENLDWEDMETIGEKVAPLMGKSAGGQLQKAVSASSGETS</sequence>
<dbReference type="InterPro" id="IPR019289">
    <property type="entry name" value="Phage_tail_E/E"/>
</dbReference>
<evidence type="ECO:0000313" key="2">
    <source>
        <dbReference type="Proteomes" id="UP000239434"/>
    </source>
</evidence>
<reference evidence="1 2" key="1">
    <citation type="submission" date="2018-02" db="EMBL/GenBank/DDBJ databases">
        <title>The draft genome of Phyllobacterium sp. 1N-3.</title>
        <authorList>
            <person name="Liu L."/>
            <person name="Li L."/>
            <person name="Zhang X."/>
            <person name="Wang T."/>
            <person name="Liang L."/>
        </authorList>
    </citation>
    <scope>NUCLEOTIDE SEQUENCE [LARGE SCALE GENOMIC DNA]</scope>
    <source>
        <strain evidence="1 2">1N-3</strain>
    </source>
</reference>
<accession>A0A2S9IP70</accession>
<protein>
    <submittedName>
        <fullName evidence="1">Phage tail assembly protein</fullName>
    </submittedName>
</protein>
<evidence type="ECO:0000313" key="1">
    <source>
        <dbReference type="EMBL" id="PRD42326.1"/>
    </source>
</evidence>
<name>A0A2S9IP70_9HYPH</name>
<comment type="caution">
    <text evidence="1">The sequence shown here is derived from an EMBL/GenBank/DDBJ whole genome shotgun (WGS) entry which is preliminary data.</text>
</comment>
<gene>
    <name evidence="1" type="ORF">C5748_16135</name>
</gene>
<proteinExistence type="predicted"/>
<organism evidence="1 2">
    <name type="scientific">Phyllobacterium phragmitis</name>
    <dbReference type="NCBI Taxonomy" id="2670329"/>
    <lineage>
        <taxon>Bacteria</taxon>
        <taxon>Pseudomonadati</taxon>
        <taxon>Pseudomonadota</taxon>
        <taxon>Alphaproteobacteria</taxon>
        <taxon>Hyphomicrobiales</taxon>
        <taxon>Phyllobacteriaceae</taxon>
        <taxon>Phyllobacterium</taxon>
    </lineage>
</organism>
<dbReference type="Pfam" id="PF10109">
    <property type="entry name" value="Phage_TAC_7"/>
    <property type="match status" value="1"/>
</dbReference>
<keyword evidence="2" id="KW-1185">Reference proteome</keyword>
<dbReference type="EMBL" id="PVBR01000012">
    <property type="protein sequence ID" value="PRD42326.1"/>
    <property type="molecule type" value="Genomic_DNA"/>
</dbReference>
<dbReference type="Proteomes" id="UP000239434">
    <property type="component" value="Unassembled WGS sequence"/>
</dbReference>
<dbReference type="RefSeq" id="WP_105742965.1">
    <property type="nucleotide sequence ID" value="NZ_PVBR01000012.1"/>
</dbReference>
<dbReference type="AlphaFoldDB" id="A0A2S9IP70"/>